<evidence type="ECO:0008006" key="4">
    <source>
        <dbReference type="Google" id="ProtNLM"/>
    </source>
</evidence>
<evidence type="ECO:0000313" key="2">
    <source>
        <dbReference type="EMBL" id="BBO21738.1"/>
    </source>
</evidence>
<keyword evidence="1" id="KW-0732">Signal</keyword>
<dbReference type="AlphaFoldDB" id="A0A809R4V9"/>
<dbReference type="Proteomes" id="UP000662914">
    <property type="component" value="Chromosome"/>
</dbReference>
<feature type="chain" id="PRO_5035262143" description="PEP-CTERM protein-sorting domain-containing protein" evidence="1">
    <location>
        <begin position="21"/>
        <end position="205"/>
    </location>
</feature>
<proteinExistence type="predicted"/>
<dbReference type="KEGG" id="ddz:DSYM_24370"/>
<evidence type="ECO:0000256" key="1">
    <source>
        <dbReference type="SAM" id="SignalP"/>
    </source>
</evidence>
<reference evidence="2" key="1">
    <citation type="journal article" name="DNA Res.">
        <title>The physiological potential of anammox bacteria as revealed by their core genome structure.</title>
        <authorList>
            <person name="Okubo T."/>
            <person name="Toyoda A."/>
            <person name="Fukuhara K."/>
            <person name="Uchiyama I."/>
            <person name="Harigaya Y."/>
            <person name="Kuroiwa M."/>
            <person name="Suzuki T."/>
            <person name="Murakami Y."/>
            <person name="Suwa Y."/>
            <person name="Takami H."/>
        </authorList>
    </citation>
    <scope>NUCLEOTIDE SEQUENCE</scope>
    <source>
        <strain evidence="2">317325-3</strain>
    </source>
</reference>
<dbReference type="InterPro" id="IPR013424">
    <property type="entry name" value="Ice-binding_C"/>
</dbReference>
<gene>
    <name evidence="2" type="ORF">DSYM_24370</name>
</gene>
<name>A0A809R4V9_9PROT</name>
<accession>A0A809R4V9</accession>
<evidence type="ECO:0000313" key="3">
    <source>
        <dbReference type="Proteomes" id="UP000662914"/>
    </source>
</evidence>
<dbReference type="NCBIfam" id="TIGR02595">
    <property type="entry name" value="PEP_CTERM"/>
    <property type="match status" value="1"/>
</dbReference>
<protein>
    <recommendedName>
        <fullName evidence="4">PEP-CTERM protein-sorting domain-containing protein</fullName>
    </recommendedName>
</protein>
<sequence length="205" mass="21842">MKKVWFVVLACLVFTGASRAHEIRFEDAYGTDGQLIAADYGSIPGVLDVSYYDTDSWDLNLAFRSGGLSGHAGAVLRREDSSAFYVFLTPLPGYRVTLNSFFLGSLGGVDRLTSYEVNDDATPWPIVDISSGPVTVGAGGLHVFAGLASAEEIEIRVGPNAYGIGINYINFDVSPVPEPEGWALLLAGLPAIGAGIRRRRVAARG</sequence>
<organism evidence="2 3">
    <name type="scientific">Candidatus Desulfobacillus denitrificans</name>
    <dbReference type="NCBI Taxonomy" id="2608985"/>
    <lineage>
        <taxon>Bacteria</taxon>
        <taxon>Pseudomonadati</taxon>
        <taxon>Pseudomonadota</taxon>
        <taxon>Betaproteobacteria</taxon>
        <taxon>Candidatus Desulfobacillus</taxon>
    </lineage>
</organism>
<dbReference type="EMBL" id="AP021857">
    <property type="protein sequence ID" value="BBO21738.1"/>
    <property type="molecule type" value="Genomic_DNA"/>
</dbReference>
<feature type="signal peptide" evidence="1">
    <location>
        <begin position="1"/>
        <end position="20"/>
    </location>
</feature>